<feature type="transmembrane region" description="Helical" evidence="1">
    <location>
        <begin position="31"/>
        <end position="51"/>
    </location>
</feature>
<keyword evidence="1" id="KW-0812">Transmembrane</keyword>
<reference evidence="2 3" key="1">
    <citation type="submission" date="2021-02" db="EMBL/GenBank/DDBJ databases">
        <title>Genomic and phenotypic characterization of Pseudomonas hygromyciniae, a novel bacterial species discovered from a commercially purchased antibiotic vial.</title>
        <authorList>
            <person name="Turner T.L."/>
            <person name="Mitra S.D."/>
            <person name="Kochan T.J."/>
            <person name="Pincus N.B."/>
            <person name="Lebrun-Corbin M."/>
            <person name="Cheung B."/>
            <person name="Gatesy S.W."/>
            <person name="Afzal T."/>
            <person name="Ozer E.A."/>
            <person name="Hauser A.R."/>
        </authorList>
    </citation>
    <scope>NUCLEOTIDE SEQUENCE [LARGE SCALE GENOMIC DNA]</scope>
    <source>
        <strain evidence="2 3">SDM007</strain>
    </source>
</reference>
<protein>
    <submittedName>
        <fullName evidence="2">Histidine phosphatase family protein</fullName>
    </submittedName>
</protein>
<dbReference type="SUPFAM" id="SSF53254">
    <property type="entry name" value="Phosphoglycerate mutase-like"/>
    <property type="match status" value="1"/>
</dbReference>
<proteinExistence type="predicted"/>
<keyword evidence="1" id="KW-1133">Transmembrane helix</keyword>
<evidence type="ECO:0000313" key="3">
    <source>
        <dbReference type="Proteomes" id="UP000663249"/>
    </source>
</evidence>
<sequence>MYELPRVKSVVDMIQAKPLADRGLAKTLKQVWLRFIAIIALCLAVTGAMLWPTSPQNLGIDNRMVTSGALAAWRNGNLIVLVRHAERCDRSSNPCLGPPDGLTRSGSVAATAVGAAFQTLGMSHSDVLSSPTTRTVQTSQFMFDNAHVLPDRLTLCGTTLAHDLPARKTAGRNLLLVTHSECIADLERVLGYPHAEGAEYGSSLFVQVGTHGKLKVLGILNSQDWASALEHL</sequence>
<keyword evidence="1" id="KW-0472">Membrane</keyword>
<dbReference type="Gene3D" id="3.40.50.1240">
    <property type="entry name" value="Phosphoglycerate mutase-like"/>
    <property type="match status" value="1"/>
</dbReference>
<dbReference type="Proteomes" id="UP000663249">
    <property type="component" value="Chromosome"/>
</dbReference>
<name>A0ABX7JUA9_9PSED</name>
<gene>
    <name evidence="2" type="ORF">JTY93_17115</name>
</gene>
<dbReference type="InterPro" id="IPR029033">
    <property type="entry name" value="His_PPase_superfam"/>
</dbReference>
<organism evidence="2 3">
    <name type="scientific">Pseudomonas hygromyciniae</name>
    <dbReference type="NCBI Taxonomy" id="2812000"/>
    <lineage>
        <taxon>Bacteria</taxon>
        <taxon>Pseudomonadati</taxon>
        <taxon>Pseudomonadota</taxon>
        <taxon>Gammaproteobacteria</taxon>
        <taxon>Pseudomonadales</taxon>
        <taxon>Pseudomonadaceae</taxon>
        <taxon>Pseudomonas</taxon>
    </lineage>
</organism>
<evidence type="ECO:0000313" key="2">
    <source>
        <dbReference type="EMBL" id="QSB38017.1"/>
    </source>
</evidence>
<evidence type="ECO:0000256" key="1">
    <source>
        <dbReference type="SAM" id="Phobius"/>
    </source>
</evidence>
<dbReference type="CDD" id="cd07040">
    <property type="entry name" value="HP"/>
    <property type="match status" value="1"/>
</dbReference>
<keyword evidence="3" id="KW-1185">Reference proteome</keyword>
<dbReference type="EMBL" id="CP070506">
    <property type="protein sequence ID" value="QSB38017.1"/>
    <property type="molecule type" value="Genomic_DNA"/>
</dbReference>
<accession>A0ABX7JUA9</accession>